<accession>A0A1V9YIR0</accession>
<dbReference type="AlphaFoldDB" id="A0A1V9YIR0"/>
<keyword evidence="3" id="KW-1185">Reference proteome</keyword>
<sequence length="178" mass="19418">MPGRQKTTCVLSDEEEPAVNFAPLDAPPGEWKTPLFANACDDKFNFAMACCCPCVALGKVLSVFGIMTLRNALVVAMVWLTLLVLSIVNVLADNMKPGPTCAIVFVVFLSLLPSLTLFNLRFQARDDKNIPKADWEDVCCAIWCFPFVLAQLSVQVGSNTPGECDFEDNAMLIAYSTA</sequence>
<dbReference type="EMBL" id="JNBR01001653">
    <property type="protein sequence ID" value="OQR85566.1"/>
    <property type="molecule type" value="Genomic_DNA"/>
</dbReference>
<comment type="caution">
    <text evidence="2">The sequence shown here is derived from an EMBL/GenBank/DDBJ whole genome shotgun (WGS) entry which is preliminary data.</text>
</comment>
<keyword evidence="1" id="KW-0812">Transmembrane</keyword>
<dbReference type="OrthoDB" id="67953at2759"/>
<protein>
    <recommendedName>
        <fullName evidence="4">Transmembrane protein</fullName>
    </recommendedName>
</protein>
<proteinExistence type="predicted"/>
<reference evidence="2 3" key="1">
    <citation type="journal article" date="2014" name="Genome Biol. Evol.">
        <title>The secreted proteins of Achlya hypogyna and Thraustotheca clavata identify the ancestral oomycete secretome and reveal gene acquisitions by horizontal gene transfer.</title>
        <authorList>
            <person name="Misner I."/>
            <person name="Blouin N."/>
            <person name="Leonard G."/>
            <person name="Richards T.A."/>
            <person name="Lane C.E."/>
        </authorList>
    </citation>
    <scope>NUCLEOTIDE SEQUENCE [LARGE SCALE GENOMIC DNA]</scope>
    <source>
        <strain evidence="2 3">ATCC 48635</strain>
    </source>
</reference>
<evidence type="ECO:0000313" key="2">
    <source>
        <dbReference type="EMBL" id="OQR85566.1"/>
    </source>
</evidence>
<dbReference type="InterPro" id="IPR006461">
    <property type="entry name" value="PLAC_motif_containing"/>
</dbReference>
<dbReference type="Proteomes" id="UP000243579">
    <property type="component" value="Unassembled WGS sequence"/>
</dbReference>
<feature type="transmembrane region" description="Helical" evidence="1">
    <location>
        <begin position="44"/>
        <end position="66"/>
    </location>
</feature>
<feature type="transmembrane region" description="Helical" evidence="1">
    <location>
        <begin position="73"/>
        <end position="91"/>
    </location>
</feature>
<feature type="transmembrane region" description="Helical" evidence="1">
    <location>
        <begin position="103"/>
        <end position="122"/>
    </location>
</feature>
<gene>
    <name evidence="2" type="ORF">ACHHYP_11687</name>
</gene>
<evidence type="ECO:0000256" key="1">
    <source>
        <dbReference type="SAM" id="Phobius"/>
    </source>
</evidence>
<keyword evidence="1" id="KW-0472">Membrane</keyword>
<evidence type="ECO:0008006" key="4">
    <source>
        <dbReference type="Google" id="ProtNLM"/>
    </source>
</evidence>
<keyword evidence="1" id="KW-1133">Transmembrane helix</keyword>
<name>A0A1V9YIR0_ACHHY</name>
<organism evidence="2 3">
    <name type="scientific">Achlya hypogyna</name>
    <name type="common">Oomycete</name>
    <name type="synonym">Protoachlya hypogyna</name>
    <dbReference type="NCBI Taxonomy" id="1202772"/>
    <lineage>
        <taxon>Eukaryota</taxon>
        <taxon>Sar</taxon>
        <taxon>Stramenopiles</taxon>
        <taxon>Oomycota</taxon>
        <taxon>Saprolegniomycetes</taxon>
        <taxon>Saprolegniales</taxon>
        <taxon>Achlyaceae</taxon>
        <taxon>Achlya</taxon>
    </lineage>
</organism>
<evidence type="ECO:0000313" key="3">
    <source>
        <dbReference type="Proteomes" id="UP000243579"/>
    </source>
</evidence>
<dbReference type="Pfam" id="PF04749">
    <property type="entry name" value="PLAC8"/>
    <property type="match status" value="1"/>
</dbReference>